<gene>
    <name evidence="2" type="ORF">ABNW52_16000</name>
</gene>
<evidence type="ECO:0008006" key="4">
    <source>
        <dbReference type="Google" id="ProtNLM"/>
    </source>
</evidence>
<reference evidence="2" key="1">
    <citation type="submission" date="2024-06" db="EMBL/GenBank/DDBJ databases">
        <title>Genome sequence of Vogesella sp. MAHUQ-64.</title>
        <authorList>
            <person name="Huq M.A."/>
        </authorList>
    </citation>
    <scope>NUCLEOTIDE SEQUENCE</scope>
    <source>
        <strain evidence="2">MAHUQ-64</strain>
    </source>
</reference>
<keyword evidence="1" id="KW-0812">Transmembrane</keyword>
<proteinExistence type="predicted"/>
<keyword evidence="3" id="KW-1185">Reference proteome</keyword>
<name>A0ABV1M7D0_9NEIS</name>
<dbReference type="EMBL" id="JBEFLD010000009">
    <property type="protein sequence ID" value="MEQ6292118.1"/>
    <property type="molecule type" value="Genomic_DNA"/>
</dbReference>
<dbReference type="RefSeq" id="WP_349589947.1">
    <property type="nucleotide sequence ID" value="NZ_JBEFLD010000009.1"/>
</dbReference>
<protein>
    <recommendedName>
        <fullName evidence="4">Fimbrial assembly protein</fullName>
    </recommendedName>
</protein>
<accession>A0ABV1M7D0</accession>
<evidence type="ECO:0000313" key="3">
    <source>
        <dbReference type="Proteomes" id="UP001433638"/>
    </source>
</evidence>
<evidence type="ECO:0000313" key="2">
    <source>
        <dbReference type="EMBL" id="MEQ6292118.1"/>
    </source>
</evidence>
<organism evidence="2 3">
    <name type="scientific">Vogesella oryzagri</name>
    <dbReference type="NCBI Taxonomy" id="3160864"/>
    <lineage>
        <taxon>Bacteria</taxon>
        <taxon>Pseudomonadati</taxon>
        <taxon>Pseudomonadota</taxon>
        <taxon>Betaproteobacteria</taxon>
        <taxon>Neisseriales</taxon>
        <taxon>Chromobacteriaceae</taxon>
        <taxon>Vogesella</taxon>
    </lineage>
</organism>
<dbReference type="Proteomes" id="UP001433638">
    <property type="component" value="Unassembled WGS sequence"/>
</dbReference>
<keyword evidence="1" id="KW-1133">Transmembrane helix</keyword>
<comment type="caution">
    <text evidence="2">The sequence shown here is derived from an EMBL/GenBank/DDBJ whole genome shotgun (WGS) entry which is preliminary data.</text>
</comment>
<feature type="transmembrane region" description="Helical" evidence="1">
    <location>
        <begin position="20"/>
        <end position="37"/>
    </location>
</feature>
<evidence type="ECO:0000256" key="1">
    <source>
        <dbReference type="SAM" id="Phobius"/>
    </source>
</evidence>
<sequence>MMRALELDFVQARRVRPGRVLLLLLAVAAVALTGWHYRQQTANLQQFQALANHNQQALQRISPVSERKLDPALQKQIVQANATWDELAQPWDALFAELEAAANKQVALLALEVDGKKRLLRITAEVKQRQALLDYMSRLEKLPGVSDVALQEHHINLQDKELPIRFTLQAKWELAS</sequence>
<keyword evidence="1" id="KW-0472">Membrane</keyword>